<proteinExistence type="predicted"/>
<organism evidence="1 2">
    <name type="scientific">Elysia crispata</name>
    <name type="common">lettuce slug</name>
    <dbReference type="NCBI Taxonomy" id="231223"/>
    <lineage>
        <taxon>Eukaryota</taxon>
        <taxon>Metazoa</taxon>
        <taxon>Spiralia</taxon>
        <taxon>Lophotrochozoa</taxon>
        <taxon>Mollusca</taxon>
        <taxon>Gastropoda</taxon>
        <taxon>Heterobranchia</taxon>
        <taxon>Euthyneura</taxon>
        <taxon>Panpulmonata</taxon>
        <taxon>Sacoglossa</taxon>
        <taxon>Placobranchoidea</taxon>
        <taxon>Plakobranchidae</taxon>
        <taxon>Elysia</taxon>
    </lineage>
</organism>
<dbReference type="AlphaFoldDB" id="A0AAE0ZQU7"/>
<gene>
    <name evidence="1" type="ORF">RRG08_036590</name>
</gene>
<reference evidence="1" key="1">
    <citation type="journal article" date="2023" name="G3 (Bethesda)">
        <title>A reference genome for the long-term kleptoplast-retaining sea slug Elysia crispata morphotype clarki.</title>
        <authorList>
            <person name="Eastman K.E."/>
            <person name="Pendleton A.L."/>
            <person name="Shaikh M.A."/>
            <person name="Suttiyut T."/>
            <person name="Ogas R."/>
            <person name="Tomko P."/>
            <person name="Gavelis G."/>
            <person name="Widhalm J.R."/>
            <person name="Wisecaver J.H."/>
        </authorList>
    </citation>
    <scope>NUCLEOTIDE SEQUENCE</scope>
    <source>
        <strain evidence="1">ECLA1</strain>
    </source>
</reference>
<protein>
    <submittedName>
        <fullName evidence="1">Uncharacterized protein</fullName>
    </submittedName>
</protein>
<evidence type="ECO:0000313" key="1">
    <source>
        <dbReference type="EMBL" id="KAK3773900.1"/>
    </source>
</evidence>
<accession>A0AAE0ZQU7</accession>
<dbReference type="EMBL" id="JAWDGP010003486">
    <property type="protein sequence ID" value="KAK3773900.1"/>
    <property type="molecule type" value="Genomic_DNA"/>
</dbReference>
<evidence type="ECO:0000313" key="2">
    <source>
        <dbReference type="Proteomes" id="UP001283361"/>
    </source>
</evidence>
<sequence>MEAGNDRILLGGCGVPPISDEVLRGSMGGLRSEKSFRSIRMCRSRRDMSRFMTVFTWPPEHMKFPPALEFNRLDFSDQKMM</sequence>
<name>A0AAE0ZQU7_9GAST</name>
<keyword evidence="2" id="KW-1185">Reference proteome</keyword>
<comment type="caution">
    <text evidence="1">The sequence shown here is derived from an EMBL/GenBank/DDBJ whole genome shotgun (WGS) entry which is preliminary data.</text>
</comment>
<dbReference type="Proteomes" id="UP001283361">
    <property type="component" value="Unassembled WGS sequence"/>
</dbReference>